<accession>A0A964WSU4</accession>
<organism evidence="1 2">
    <name type="scientific">Propylenella binzhouense</name>
    <dbReference type="NCBI Taxonomy" id="2555902"/>
    <lineage>
        <taxon>Bacteria</taxon>
        <taxon>Pseudomonadati</taxon>
        <taxon>Pseudomonadota</taxon>
        <taxon>Alphaproteobacteria</taxon>
        <taxon>Hyphomicrobiales</taxon>
        <taxon>Propylenellaceae</taxon>
        <taxon>Propylenella</taxon>
    </lineage>
</organism>
<comment type="caution">
    <text evidence="1">The sequence shown here is derived from an EMBL/GenBank/DDBJ whole genome shotgun (WGS) entry which is preliminary data.</text>
</comment>
<gene>
    <name evidence="1" type="ORF">E4O86_06365</name>
</gene>
<sequence>MTASAFSPALHEWAAKHARRLADEWLAGDGCEREAADRFFESACIHNVLLGALRSTAEPAFAARIAEREADHG</sequence>
<dbReference type="AlphaFoldDB" id="A0A964WSU4"/>
<evidence type="ECO:0000313" key="1">
    <source>
        <dbReference type="EMBL" id="MYZ47332.1"/>
    </source>
</evidence>
<protein>
    <submittedName>
        <fullName evidence="1">Uncharacterized protein</fullName>
    </submittedName>
</protein>
<keyword evidence="2" id="KW-1185">Reference proteome</keyword>
<reference evidence="1" key="1">
    <citation type="submission" date="2019-03" db="EMBL/GenBank/DDBJ databases">
        <title>Afifella sp. nov., isolated from activated sludge.</title>
        <authorList>
            <person name="Li Q."/>
            <person name="Liu Y."/>
        </authorList>
    </citation>
    <scope>NUCLEOTIDE SEQUENCE</scope>
    <source>
        <strain evidence="1">L72</strain>
    </source>
</reference>
<dbReference type="EMBL" id="SPKJ01000013">
    <property type="protein sequence ID" value="MYZ47332.1"/>
    <property type="molecule type" value="Genomic_DNA"/>
</dbReference>
<name>A0A964WSU4_9HYPH</name>
<proteinExistence type="predicted"/>
<evidence type="ECO:0000313" key="2">
    <source>
        <dbReference type="Proteomes" id="UP000773614"/>
    </source>
</evidence>
<dbReference type="RefSeq" id="WP_161139682.1">
    <property type="nucleotide sequence ID" value="NZ_SPKJ01000013.1"/>
</dbReference>
<dbReference type="Proteomes" id="UP000773614">
    <property type="component" value="Unassembled WGS sequence"/>
</dbReference>